<feature type="transmembrane region" description="Helical" evidence="1">
    <location>
        <begin position="5"/>
        <end position="27"/>
    </location>
</feature>
<organism evidence="2 3">
    <name type="scientific">Phocaeicola coprophilus</name>
    <dbReference type="NCBI Taxonomy" id="387090"/>
    <lineage>
        <taxon>Bacteria</taxon>
        <taxon>Pseudomonadati</taxon>
        <taxon>Bacteroidota</taxon>
        <taxon>Bacteroidia</taxon>
        <taxon>Bacteroidales</taxon>
        <taxon>Bacteroidaceae</taxon>
        <taxon>Phocaeicola</taxon>
    </lineage>
</organism>
<dbReference type="Proteomes" id="UP000283855">
    <property type="component" value="Unassembled WGS sequence"/>
</dbReference>
<name>A0A413T5E0_9BACT</name>
<accession>A0A413T5E0</accession>
<keyword evidence="1" id="KW-0812">Transmembrane</keyword>
<gene>
    <name evidence="2" type="ORF">DW921_00705</name>
</gene>
<comment type="caution">
    <text evidence="2">The sequence shown here is derived from an EMBL/GenBank/DDBJ whole genome shotgun (WGS) entry which is preliminary data.</text>
</comment>
<reference evidence="2 3" key="1">
    <citation type="submission" date="2018-08" db="EMBL/GenBank/DDBJ databases">
        <title>A genome reference for cultivated species of the human gut microbiota.</title>
        <authorList>
            <person name="Zou Y."/>
            <person name="Xue W."/>
            <person name="Luo G."/>
        </authorList>
    </citation>
    <scope>NUCLEOTIDE SEQUENCE [LARGE SCALE GENOMIC DNA]</scope>
    <source>
        <strain evidence="2 3">AM42-38</strain>
    </source>
</reference>
<sequence length="151" mass="17265">MKKIIIGSVICFIISLVMSLFDGLYIGKDVISTLYTVSGIMFSIGMSLTVISHTSGVKNKDIRLSIRKEIKRVRNNFIYCFSLATILYMLLISFISDDGISEIYYSILNGIIKFKISHLLATYMVYSIIYFTINFISIQRLNESIEEELNK</sequence>
<feature type="transmembrane region" description="Helical" evidence="1">
    <location>
        <begin position="77"/>
        <end position="96"/>
    </location>
</feature>
<keyword evidence="1" id="KW-1133">Transmembrane helix</keyword>
<protein>
    <submittedName>
        <fullName evidence="2">Uncharacterized protein</fullName>
    </submittedName>
</protein>
<feature type="transmembrane region" description="Helical" evidence="1">
    <location>
        <begin position="33"/>
        <end position="56"/>
    </location>
</feature>
<evidence type="ECO:0000313" key="2">
    <source>
        <dbReference type="EMBL" id="RHA79013.1"/>
    </source>
</evidence>
<feature type="transmembrane region" description="Helical" evidence="1">
    <location>
        <begin position="116"/>
        <end position="136"/>
    </location>
</feature>
<evidence type="ECO:0000256" key="1">
    <source>
        <dbReference type="SAM" id="Phobius"/>
    </source>
</evidence>
<dbReference type="EMBL" id="QSFT01000001">
    <property type="protein sequence ID" value="RHA79013.1"/>
    <property type="molecule type" value="Genomic_DNA"/>
</dbReference>
<keyword evidence="1" id="KW-0472">Membrane</keyword>
<dbReference type="RefSeq" id="WP_118399825.1">
    <property type="nucleotide sequence ID" value="NZ_CABJGD010000001.1"/>
</dbReference>
<dbReference type="AlphaFoldDB" id="A0A413T5E0"/>
<proteinExistence type="predicted"/>
<evidence type="ECO:0000313" key="3">
    <source>
        <dbReference type="Proteomes" id="UP000283855"/>
    </source>
</evidence>